<dbReference type="SUPFAM" id="SSF48371">
    <property type="entry name" value="ARM repeat"/>
    <property type="match status" value="1"/>
</dbReference>
<dbReference type="PANTHER" id="PTHR34105">
    <property type="entry name" value="PROLINE-, GLUTAMIC ACID- AND LEUCINE-RICH PROTEIN 1"/>
    <property type="match status" value="1"/>
</dbReference>
<evidence type="ECO:0000256" key="4">
    <source>
        <dbReference type="ARBA" id="ARBA00023242"/>
    </source>
</evidence>
<reference evidence="7" key="1">
    <citation type="submission" date="2021-03" db="EMBL/GenBank/DDBJ databases">
        <authorList>
            <person name="Tagirdzhanova G."/>
        </authorList>
    </citation>
    <scope>NUCLEOTIDE SEQUENCE</scope>
</reference>
<dbReference type="AlphaFoldDB" id="A0A8H3F196"/>
<feature type="region of interest" description="Disordered" evidence="5">
    <location>
        <begin position="708"/>
        <end position="730"/>
    </location>
</feature>
<feature type="domain" description="Pre-rRNA-processing protein RIX1 N-terminal" evidence="6">
    <location>
        <begin position="9"/>
        <end position="221"/>
    </location>
</feature>
<dbReference type="PANTHER" id="PTHR34105:SF1">
    <property type="entry name" value="PROLINE-, GLUTAMIC ACID- AND LEUCINE-RICH PROTEIN 1"/>
    <property type="match status" value="1"/>
</dbReference>
<dbReference type="Pfam" id="PF08167">
    <property type="entry name" value="RIX1"/>
    <property type="match status" value="1"/>
</dbReference>
<evidence type="ECO:0000259" key="6">
    <source>
        <dbReference type="Pfam" id="PF08167"/>
    </source>
</evidence>
<feature type="region of interest" description="Disordered" evidence="5">
    <location>
        <begin position="486"/>
        <end position="506"/>
    </location>
</feature>
<name>A0A8H3F196_9LECA</name>
<dbReference type="GO" id="GO:0006364">
    <property type="term" value="P:rRNA processing"/>
    <property type="evidence" value="ECO:0007669"/>
    <property type="project" value="TreeGrafter"/>
</dbReference>
<dbReference type="EMBL" id="CAJPDR010000091">
    <property type="protein sequence ID" value="CAF9916467.1"/>
    <property type="molecule type" value="Genomic_DNA"/>
</dbReference>
<feature type="compositionally biased region" description="Acidic residues" evidence="5">
    <location>
        <begin position="811"/>
        <end position="823"/>
    </location>
</feature>
<comment type="subcellular location">
    <subcellularLocation>
        <location evidence="1">Nucleus</location>
    </subcellularLocation>
</comment>
<evidence type="ECO:0000313" key="7">
    <source>
        <dbReference type="EMBL" id="CAF9916467.1"/>
    </source>
</evidence>
<dbReference type="InterPro" id="IPR011989">
    <property type="entry name" value="ARM-like"/>
</dbReference>
<evidence type="ECO:0000256" key="2">
    <source>
        <dbReference type="ARBA" id="ARBA00010511"/>
    </source>
</evidence>
<evidence type="ECO:0000313" key="8">
    <source>
        <dbReference type="Proteomes" id="UP000664203"/>
    </source>
</evidence>
<keyword evidence="8" id="KW-1185">Reference proteome</keyword>
<sequence>MAPQDTFNPLRVVTQRLSSTPSKQLPHVAPYLATTITQCDKAFAALSSKGQAVGEVESVVIVHKLKTQLSALLQDKSPEARYAAVILIKATVEVGGWNVLQGVGVWVRGLVGIVGKPDSPSTTKLCIITLTRIFLLTHEHQSLVREITTPSLPGFITACLNLMKNPRSSKAPQLSDGHSPLLLVVLHALSELITMHPTSFRPFVPQIQSLTHPLIAPTPSNVENGADSTSFSAPVSKSARRLFVLLHVAAPKNTSEEGWAKSLDALILAAQGTADRVFRSLIEDWTPSIGKHDVASSVLIEEIVSDQKPTPLALPAWTGIQAGIERLDGLLHILQAFLGSATAAAVALPVGNILDLVDRVLSTFPPGNGRNPRVKPEIGRDEREALWVGLPRLQTSSLGVCSLMVSRMGHSSAAIAPTILEQLLWTFESQYGNDGFRRAAYELTSQILIAFGPSLPRSYVASLSRCIRMCCEDLLPSVESQLQDRQVSIPNTTKSPNGITSSTNADSYLKSSSNQVHVSDASPDVLEAARALLPLTLINLPNEYLPFSLRCQIDRTSIITNNRKTMISSVINPASKRKGQKQSSSILPFLARSHPEALEVEVLLRPQMPPIRSRRNDGREMESEVEEDSYMHNHPRNSENDGFYQDSVGTNGSAKVDKNIIAVGYNGMEANASTGVVGEAAASTEPTGVFQNTVTGLPLFGSAISYTSTKRDREEESGLDTQELDRGNSTEQVEIGMVNKRARVGFDEPRTEPPLESAPEDPVIVDTGGPDHVVKKSSVSDSGAASNRQPILYQEDSDESDFEMPILNLDPDTDGEEEVEEDD</sequence>
<gene>
    <name evidence="7" type="ORF">ALECFALPRED_010729</name>
</gene>
<proteinExistence type="inferred from homology"/>
<dbReference type="InterPro" id="IPR012583">
    <property type="entry name" value="RIX1_N"/>
</dbReference>
<dbReference type="GO" id="GO:0005634">
    <property type="term" value="C:nucleus"/>
    <property type="evidence" value="ECO:0007669"/>
    <property type="project" value="UniProtKB-SubCell"/>
</dbReference>
<evidence type="ECO:0000256" key="1">
    <source>
        <dbReference type="ARBA" id="ARBA00004123"/>
    </source>
</evidence>
<evidence type="ECO:0000256" key="3">
    <source>
        <dbReference type="ARBA" id="ARBA00021502"/>
    </source>
</evidence>
<feature type="compositionally biased region" description="Basic and acidic residues" evidence="5">
    <location>
        <begin position="744"/>
        <end position="753"/>
    </location>
</feature>
<feature type="region of interest" description="Disordered" evidence="5">
    <location>
        <begin position="742"/>
        <end position="823"/>
    </location>
</feature>
<dbReference type="Gene3D" id="1.25.10.10">
    <property type="entry name" value="Leucine-rich Repeat Variant"/>
    <property type="match status" value="1"/>
</dbReference>
<comment type="caution">
    <text evidence="7">The sequence shown here is derived from an EMBL/GenBank/DDBJ whole genome shotgun (WGS) entry which is preliminary data.</text>
</comment>
<dbReference type="OrthoDB" id="20900at2759"/>
<dbReference type="Proteomes" id="UP000664203">
    <property type="component" value="Unassembled WGS sequence"/>
</dbReference>
<organism evidence="7 8">
    <name type="scientific">Alectoria fallacina</name>
    <dbReference type="NCBI Taxonomy" id="1903189"/>
    <lineage>
        <taxon>Eukaryota</taxon>
        <taxon>Fungi</taxon>
        <taxon>Dikarya</taxon>
        <taxon>Ascomycota</taxon>
        <taxon>Pezizomycotina</taxon>
        <taxon>Lecanoromycetes</taxon>
        <taxon>OSLEUM clade</taxon>
        <taxon>Lecanoromycetidae</taxon>
        <taxon>Lecanorales</taxon>
        <taxon>Lecanorineae</taxon>
        <taxon>Parmeliaceae</taxon>
        <taxon>Alectoria</taxon>
    </lineage>
</organism>
<dbReference type="InterPro" id="IPR016024">
    <property type="entry name" value="ARM-type_fold"/>
</dbReference>
<evidence type="ECO:0000256" key="5">
    <source>
        <dbReference type="SAM" id="MobiDB-lite"/>
    </source>
</evidence>
<comment type="similarity">
    <text evidence="2">Belongs to the RIX1/PELP1 family.</text>
</comment>
<keyword evidence="4" id="KW-0539">Nucleus</keyword>
<accession>A0A8H3F196</accession>
<protein>
    <recommendedName>
        <fullName evidence="3">Pre-rRNA-processing protein RIX1</fullName>
    </recommendedName>
</protein>